<protein>
    <recommendedName>
        <fullName evidence="7">NlpC/P60 domain-containing protein</fullName>
    </recommendedName>
</protein>
<proteinExistence type="inferred from homology"/>
<keyword evidence="3" id="KW-0378">Hydrolase</keyword>
<keyword evidence="6" id="KW-0472">Membrane</keyword>
<dbReference type="EMBL" id="CP015405">
    <property type="protein sequence ID" value="ANU77644.1"/>
    <property type="molecule type" value="Genomic_DNA"/>
</dbReference>
<evidence type="ECO:0000256" key="5">
    <source>
        <dbReference type="SAM" id="MobiDB-lite"/>
    </source>
</evidence>
<dbReference type="SUPFAM" id="SSF54001">
    <property type="entry name" value="Cysteine proteinases"/>
    <property type="match status" value="1"/>
</dbReference>
<feature type="compositionally biased region" description="Low complexity" evidence="5">
    <location>
        <begin position="17"/>
        <end position="29"/>
    </location>
</feature>
<dbReference type="InterPro" id="IPR051202">
    <property type="entry name" value="Peptidase_C40"/>
</dbReference>
<keyword evidence="9" id="KW-1185">Reference proteome</keyword>
<dbReference type="GO" id="GO:0006508">
    <property type="term" value="P:proteolysis"/>
    <property type="evidence" value="ECO:0007669"/>
    <property type="project" value="UniProtKB-KW"/>
</dbReference>
<dbReference type="Gene3D" id="3.90.1720.10">
    <property type="entry name" value="endopeptidase domain like (from Nostoc punctiforme)"/>
    <property type="match status" value="1"/>
</dbReference>
<comment type="similarity">
    <text evidence="1">Belongs to the peptidase C40 family.</text>
</comment>
<dbReference type="KEGG" id="byl:A4V09_18980"/>
<dbReference type="PANTHER" id="PTHR47053:SF1">
    <property type="entry name" value="MUREIN DD-ENDOPEPTIDASE MEPH-RELATED"/>
    <property type="match status" value="1"/>
</dbReference>
<sequence length="675" mass="71716">MAEPEKQQIGDGSDNYEQAAGQMAKAAKQAGQEATKQTAVKGAEATANAAAATVKASVEGGKAASEIAAGTAAGGPWGAILSAAWAMRHTLFKILICICLFLLFLITMIVSLPTIVSNSIFGLDGTQPAEGATLMSAYTEMSGAVSDVVYEGYNQSLAYADKLITDGGYDYDLSMDALVNYAQSSAGYDVCYILAAYSASMQQQNTGKDDMVSKLRGCAGDMFPVTAEEKEKEIPIPVSYYTYKSVTLTVITNKVQTGTINGTPQYRYETASKTFYLPDEAHSSDTAVTVDAYKEVAVDIPVYSGGKITGTTTASYYVANGQETLSPGTEIIKYLECTIHPFDNTVISKAFGIDLNAKYDQFNLTYGEVIQNMANALKRTLYGSVGSGQTVPLTDAELIAFVNRQNCNATRKHILSTALSLVGKVPYFWGGKSAPGWNDEWNTPRLVTAAGSSTTGTIRPYGLDCSGFSTWVFNTAVGVDIGAGTSGQYPNTVGVSASELLPGDLGFLAESDGNGWNHVLIFAGYGESGERMWVHSSGGQGVILNTPSYEASLSLRRPVNVDFDAPVSGEVSGTPISTLEVDVTHYCACAKCCGSNADGITASGKKVARGMVAMSSHYPFGTQIMINGTMYTVEDRGGSGIENDIHRVDIFVPDHNEALRLGRYKTTATIYRIGR</sequence>
<dbReference type="CDD" id="cd14667">
    <property type="entry name" value="3D_containing_proteins"/>
    <property type="match status" value="1"/>
</dbReference>
<organism evidence="8 9">
    <name type="scientific">Blautia pseudococcoides</name>
    <dbReference type="NCBI Taxonomy" id="1796616"/>
    <lineage>
        <taxon>Bacteria</taxon>
        <taxon>Bacillati</taxon>
        <taxon>Bacillota</taxon>
        <taxon>Clostridia</taxon>
        <taxon>Lachnospirales</taxon>
        <taxon>Lachnospiraceae</taxon>
        <taxon>Blautia</taxon>
    </lineage>
</organism>
<name>A0A1C7IFF3_9FIRM</name>
<keyword evidence="6" id="KW-0812">Transmembrane</keyword>
<feature type="domain" description="NlpC/P60" evidence="7">
    <location>
        <begin position="408"/>
        <end position="560"/>
    </location>
</feature>
<evidence type="ECO:0000313" key="9">
    <source>
        <dbReference type="Proteomes" id="UP000092574"/>
    </source>
</evidence>
<feature type="transmembrane region" description="Helical" evidence="6">
    <location>
        <begin position="91"/>
        <end position="112"/>
    </location>
</feature>
<gene>
    <name evidence="8" type="ORF">A4V09_18980</name>
</gene>
<dbReference type="RefSeq" id="WP_065543753.1">
    <property type="nucleotide sequence ID" value="NZ_CP015405.2"/>
</dbReference>
<evidence type="ECO:0000256" key="3">
    <source>
        <dbReference type="ARBA" id="ARBA00022801"/>
    </source>
</evidence>
<feature type="region of interest" description="Disordered" evidence="5">
    <location>
        <begin position="1"/>
        <end position="29"/>
    </location>
</feature>
<evidence type="ECO:0000313" key="8">
    <source>
        <dbReference type="EMBL" id="ANU77644.1"/>
    </source>
</evidence>
<dbReference type="InterPro" id="IPR000064">
    <property type="entry name" value="NLP_P60_dom"/>
</dbReference>
<dbReference type="STRING" id="1796616.A4V09_18980"/>
<dbReference type="InterPro" id="IPR038765">
    <property type="entry name" value="Papain-like_cys_pep_sf"/>
</dbReference>
<keyword evidence="4" id="KW-0788">Thiol protease</keyword>
<dbReference type="Proteomes" id="UP000092574">
    <property type="component" value="Chromosome"/>
</dbReference>
<evidence type="ECO:0000259" key="7">
    <source>
        <dbReference type="PROSITE" id="PS51935"/>
    </source>
</evidence>
<evidence type="ECO:0000256" key="1">
    <source>
        <dbReference type="ARBA" id="ARBA00007074"/>
    </source>
</evidence>
<evidence type="ECO:0000256" key="2">
    <source>
        <dbReference type="ARBA" id="ARBA00022670"/>
    </source>
</evidence>
<accession>A0A1C7IFF3</accession>
<keyword evidence="2" id="KW-0645">Protease</keyword>
<reference evidence="8" key="1">
    <citation type="submission" date="2017-04" db="EMBL/GenBank/DDBJ databases">
        <title>Complete Genome Sequences of Twelve Strains of a Stable Defined Moderately Diverse Mouse Microbiota 2 (sDMDMm2).</title>
        <authorList>
            <person name="Uchimura Y."/>
            <person name="Wyss M."/>
            <person name="Brugiroux S."/>
            <person name="Limenitakis J.P."/>
            <person name="Stecher B."/>
            <person name="McCoy K.D."/>
            <person name="Macpherson A.J."/>
        </authorList>
    </citation>
    <scope>NUCLEOTIDE SEQUENCE</scope>
    <source>
        <strain evidence="8">YL58</strain>
    </source>
</reference>
<dbReference type="GO" id="GO:0008234">
    <property type="term" value="F:cysteine-type peptidase activity"/>
    <property type="evidence" value="ECO:0007669"/>
    <property type="project" value="UniProtKB-KW"/>
</dbReference>
<dbReference type="AlphaFoldDB" id="A0A1C7IFF3"/>
<evidence type="ECO:0000256" key="6">
    <source>
        <dbReference type="SAM" id="Phobius"/>
    </source>
</evidence>
<dbReference type="OrthoDB" id="1734240at2"/>
<dbReference type="PROSITE" id="PS51935">
    <property type="entry name" value="NLPC_P60"/>
    <property type="match status" value="1"/>
</dbReference>
<keyword evidence="6" id="KW-1133">Transmembrane helix</keyword>
<dbReference type="PANTHER" id="PTHR47053">
    <property type="entry name" value="MUREIN DD-ENDOPEPTIDASE MEPH-RELATED"/>
    <property type="match status" value="1"/>
</dbReference>
<dbReference type="InterPro" id="IPR059180">
    <property type="entry name" value="3D_YorM"/>
</dbReference>
<dbReference type="Pfam" id="PF00877">
    <property type="entry name" value="NLPC_P60"/>
    <property type="match status" value="1"/>
</dbReference>
<evidence type="ECO:0000256" key="4">
    <source>
        <dbReference type="ARBA" id="ARBA00022807"/>
    </source>
</evidence>